<dbReference type="AlphaFoldDB" id="A0A372LTB8"/>
<sequence length="243" mass="26372">MKSLKTLFIGASVAGLLLSGCGTQAQPEKSEAPKEKAAEQPATEEKENTNTAGNTESETESATEPSEQTDTATEDAASTQSETASETKTTVRTPEQNLQFSINGEEKQATAFLKKSDNQNFSLYVLPEYELTGEEPNKDLLFFKESEDISMRIELLPENADWAAAEENVRAQLQAVSETITAPSDPKLAISNGVALEAASGDDIVTSFLFKDAKNPFKLTIFTTKKADHRQALLEMGKTVLKN</sequence>
<keyword evidence="4" id="KW-1185">Reference proteome</keyword>
<feature type="chain" id="PRO_5016606067" description="Lipoprotein" evidence="2">
    <location>
        <begin position="26"/>
        <end position="243"/>
    </location>
</feature>
<feature type="compositionally biased region" description="Polar residues" evidence="1">
    <location>
        <begin position="76"/>
        <end position="97"/>
    </location>
</feature>
<feature type="signal peptide" evidence="2">
    <location>
        <begin position="1"/>
        <end position="25"/>
    </location>
</feature>
<evidence type="ECO:0008006" key="5">
    <source>
        <dbReference type="Google" id="ProtNLM"/>
    </source>
</evidence>
<evidence type="ECO:0000256" key="1">
    <source>
        <dbReference type="SAM" id="MobiDB-lite"/>
    </source>
</evidence>
<feature type="compositionally biased region" description="Basic and acidic residues" evidence="1">
    <location>
        <begin position="28"/>
        <end position="48"/>
    </location>
</feature>
<reference evidence="3 4" key="1">
    <citation type="submission" date="2018-08" db="EMBL/GenBank/DDBJ databases">
        <title>Bacillus chawlae sp. nov., Bacillus glennii sp. nov., and Bacillus saganii sp. nov. Isolated from the Vehicle Assembly Building at Kennedy Space Center where the Viking Spacecraft were Assembled.</title>
        <authorList>
            <person name="Seuylemezian A."/>
            <person name="Vaishampayan P."/>
        </authorList>
    </citation>
    <scope>NUCLEOTIDE SEQUENCE [LARGE SCALE GENOMIC DNA]</scope>
    <source>
        <strain evidence="3 4">V47-23a</strain>
    </source>
</reference>
<keyword evidence="2" id="KW-0732">Signal</keyword>
<dbReference type="PROSITE" id="PS51257">
    <property type="entry name" value="PROKAR_LIPOPROTEIN"/>
    <property type="match status" value="1"/>
</dbReference>
<organism evidence="3 4">
    <name type="scientific">Peribacillus saganii</name>
    <dbReference type="NCBI Taxonomy" id="2303992"/>
    <lineage>
        <taxon>Bacteria</taxon>
        <taxon>Bacillati</taxon>
        <taxon>Bacillota</taxon>
        <taxon>Bacilli</taxon>
        <taxon>Bacillales</taxon>
        <taxon>Bacillaceae</taxon>
        <taxon>Peribacillus</taxon>
    </lineage>
</organism>
<dbReference type="EMBL" id="QVTE01000008">
    <property type="protein sequence ID" value="RFU71042.1"/>
    <property type="molecule type" value="Genomic_DNA"/>
</dbReference>
<feature type="region of interest" description="Disordered" evidence="1">
    <location>
        <begin position="22"/>
        <end position="97"/>
    </location>
</feature>
<dbReference type="OrthoDB" id="2735367at2"/>
<proteinExistence type="predicted"/>
<evidence type="ECO:0000313" key="3">
    <source>
        <dbReference type="EMBL" id="RFU71042.1"/>
    </source>
</evidence>
<comment type="caution">
    <text evidence="3">The sequence shown here is derived from an EMBL/GenBank/DDBJ whole genome shotgun (WGS) entry which is preliminary data.</text>
</comment>
<feature type="compositionally biased region" description="Low complexity" evidence="1">
    <location>
        <begin position="49"/>
        <end position="69"/>
    </location>
</feature>
<protein>
    <recommendedName>
        <fullName evidence="5">Lipoprotein</fullName>
    </recommendedName>
</protein>
<gene>
    <name evidence="3" type="ORF">D0469_03635</name>
</gene>
<evidence type="ECO:0000256" key="2">
    <source>
        <dbReference type="SAM" id="SignalP"/>
    </source>
</evidence>
<evidence type="ECO:0000313" key="4">
    <source>
        <dbReference type="Proteomes" id="UP000264541"/>
    </source>
</evidence>
<accession>A0A372LTB8</accession>
<dbReference type="RefSeq" id="WP_117325269.1">
    <property type="nucleotide sequence ID" value="NZ_QVTE01000008.1"/>
</dbReference>
<name>A0A372LTB8_9BACI</name>
<dbReference type="Proteomes" id="UP000264541">
    <property type="component" value="Unassembled WGS sequence"/>
</dbReference>